<comment type="subunit">
    <text evidence="4">Monomer.</text>
</comment>
<dbReference type="GO" id="GO:0005509">
    <property type="term" value="F:calcium ion binding"/>
    <property type="evidence" value="ECO:0007669"/>
    <property type="project" value="InterPro"/>
</dbReference>
<dbReference type="EMBL" id="GDJX01027673">
    <property type="protein sequence ID" value="JAT40263.1"/>
    <property type="molecule type" value="Transcribed_RNA"/>
</dbReference>
<dbReference type="InterPro" id="IPR013780">
    <property type="entry name" value="Glyco_hydro_b"/>
</dbReference>
<protein>
    <recommendedName>
        <fullName evidence="5">alpha-amylase</fullName>
        <ecNumber evidence="5">3.2.1.1</ecNumber>
    </recommendedName>
    <alternativeName>
        <fullName evidence="9">1,4-alpha-D-glucan glucanohydrolase</fullName>
    </alternativeName>
</protein>
<keyword evidence="8" id="KW-0326">Glycosidase</keyword>
<dbReference type="Pfam" id="PF00128">
    <property type="entry name" value="Alpha-amylase"/>
    <property type="match status" value="1"/>
</dbReference>
<dbReference type="Gene3D" id="2.60.40.1180">
    <property type="entry name" value="Golgi alpha-mannosidase II"/>
    <property type="match status" value="1"/>
</dbReference>
<evidence type="ECO:0000259" key="12">
    <source>
        <dbReference type="SMART" id="SM00810"/>
    </source>
</evidence>
<evidence type="ECO:0000256" key="8">
    <source>
        <dbReference type="ARBA" id="ARBA00023295"/>
    </source>
</evidence>
<dbReference type="AlphaFoldDB" id="A0A1D1XCX1"/>
<dbReference type="InterPro" id="IPR017853">
    <property type="entry name" value="GH"/>
</dbReference>
<dbReference type="SUPFAM" id="SSF51445">
    <property type="entry name" value="(Trans)glycosidases"/>
    <property type="match status" value="1"/>
</dbReference>
<keyword evidence="6" id="KW-0378">Hydrolase</keyword>
<comment type="cofactor">
    <cofactor evidence="2">
        <name>Ca(2+)</name>
        <dbReference type="ChEBI" id="CHEBI:29108"/>
    </cofactor>
</comment>
<evidence type="ECO:0000256" key="3">
    <source>
        <dbReference type="ARBA" id="ARBA00008061"/>
    </source>
</evidence>
<feature type="domain" description="Glycosyl hydrolase family 13 catalytic" evidence="11">
    <location>
        <begin position="636"/>
        <end position="964"/>
    </location>
</feature>
<feature type="coiled-coil region" evidence="10">
    <location>
        <begin position="590"/>
        <end position="617"/>
    </location>
</feature>
<dbReference type="SMART" id="SM00642">
    <property type="entry name" value="Aamy"/>
    <property type="match status" value="1"/>
</dbReference>
<sequence length="1030" mass="115978">PDPVRDSIQREQLLLSSRPLPRRWRWRWCDRGRGEDTSPAGGGARVRRSNPTSQVEMEVAICSDALWCLPRRRAISKKWQLQSSPVYLKWWPQTFKSTFANQRKCACKMEGIGMLNFASHAIRDDSSETVAEIIEDGNPTSTGNDEIPDVNNDEPAEARLALDESRSSLEAIERERDRLIEELARAEAKQKEYAATIKHDKDLAIAELEAAKSLFNQNLQESVEEKFALESRLVLAKQDAVELAVQVEKLAEIAFQQATSHILEDARLRVSAAETSAAEAAYHIEEQIRTATDGAISSIIDQSTSAIGKALAAAEQASSHAKKAVSALSGGANLIDEIAAIRAQNIGLQNNASDLESQLLITKSEVDRLRSELDQAFALAKASDLRANTAEQALAHLQELTQNNSMQREEEMKSVIEKMKKEAVEREKASAKAFKVELEGIMAAVEAAKETARLKDQAYSRRCAALQRSLSASEAACEVWRQRAEMAESILQRERSSEGEEEGLNYSINGGRIDILTDDDSLKWKLLAEGPRREIPDWMARRIRTICPKFPPKKTNIVEALATETLSLNLPKLEEVWSIAQEKLKESDVLVEHVIEKEAIEKKRKALERALRRKTVRWKRTPEDIKLEPGTGTGREIVFQGFNWESWRRGWYTELAPKAADLSQSGITAVWFPPPTESVAPQGYMPSDLYNLNCAYGTMEELKQCIDEMHAHDLLALGDVVLNHRCAQKQNENGVWNIFGGKLAWGPEAIVCDDPKFQGRGNPSTGDIFHAAPNVDHSQEFVRRDIKEWLNWLRNDIGFDGWRLDFVRGFSGGFVKEYIEASNPAFAIGEYWDSLAYEGGNLSYNQDAHRQRIVNWINATGGTSSAFDVTSKGILHSALHNQYWRLIDPQGKPTGVMGWWPSRAVTFLENHDTGSTQGHWPFPREKLAQGYAYILTHPGTPVVFYDHFYDFGLRDTIVELIEARTRAGINCRSAIKIYHANNDGYVACIDESLTMKLGHFNWNPSKENDLDGTWQKFVDRGEDYQLWLRQ</sequence>
<dbReference type="SUPFAM" id="SSF51011">
    <property type="entry name" value="Glycosyl hydrolase domain"/>
    <property type="match status" value="1"/>
</dbReference>
<feature type="coiled-coil region" evidence="10">
    <location>
        <begin position="338"/>
        <end position="410"/>
    </location>
</feature>
<evidence type="ECO:0000259" key="11">
    <source>
        <dbReference type="SMART" id="SM00642"/>
    </source>
</evidence>
<comment type="catalytic activity">
    <reaction evidence="1">
        <text>Endohydrolysis of (1-&gt;4)-alpha-D-glucosidic linkages in polysaccharides containing three or more (1-&gt;4)-alpha-linked D-glucose units.</text>
        <dbReference type="EC" id="3.2.1.1"/>
    </reaction>
</comment>
<comment type="similarity">
    <text evidence="3">Belongs to the glycosyl hydrolase 13 family.</text>
</comment>
<organism evidence="13">
    <name type="scientific">Anthurium amnicola</name>
    <dbReference type="NCBI Taxonomy" id="1678845"/>
    <lineage>
        <taxon>Eukaryota</taxon>
        <taxon>Viridiplantae</taxon>
        <taxon>Streptophyta</taxon>
        <taxon>Embryophyta</taxon>
        <taxon>Tracheophyta</taxon>
        <taxon>Spermatophyta</taxon>
        <taxon>Magnoliopsida</taxon>
        <taxon>Liliopsida</taxon>
        <taxon>Araceae</taxon>
        <taxon>Pothoideae</taxon>
        <taxon>Potheae</taxon>
        <taxon>Anthurium</taxon>
    </lineage>
</organism>
<dbReference type="PANTHER" id="PTHR43447">
    <property type="entry name" value="ALPHA-AMYLASE"/>
    <property type="match status" value="1"/>
</dbReference>
<reference evidence="13" key="1">
    <citation type="submission" date="2015-07" db="EMBL/GenBank/DDBJ databases">
        <title>Transcriptome Assembly of Anthurium amnicola.</title>
        <authorList>
            <person name="Suzuki J."/>
        </authorList>
    </citation>
    <scope>NUCLEOTIDE SEQUENCE</scope>
</reference>
<dbReference type="GO" id="GO:0005975">
    <property type="term" value="P:carbohydrate metabolic process"/>
    <property type="evidence" value="ECO:0007669"/>
    <property type="project" value="InterPro"/>
</dbReference>
<keyword evidence="10" id="KW-0175">Coiled coil</keyword>
<proteinExistence type="inferred from homology"/>
<dbReference type="EC" id="3.2.1.1" evidence="5"/>
<evidence type="ECO:0000313" key="13">
    <source>
        <dbReference type="EMBL" id="JAT40263.1"/>
    </source>
</evidence>
<dbReference type="Pfam" id="PF07821">
    <property type="entry name" value="Alpha-amyl_C2"/>
    <property type="match status" value="1"/>
</dbReference>
<feature type="coiled-coil region" evidence="10">
    <location>
        <begin position="162"/>
        <end position="225"/>
    </location>
</feature>
<dbReference type="InterPro" id="IPR006047">
    <property type="entry name" value="GH13_cat_dom"/>
</dbReference>
<evidence type="ECO:0000256" key="9">
    <source>
        <dbReference type="ARBA" id="ARBA00030238"/>
    </source>
</evidence>
<dbReference type="SMART" id="SM00810">
    <property type="entry name" value="Alpha-amyl_C2"/>
    <property type="match status" value="1"/>
</dbReference>
<dbReference type="CDD" id="cd11314">
    <property type="entry name" value="AmyAc_arch_bac_plant_AmyA"/>
    <property type="match status" value="1"/>
</dbReference>
<gene>
    <name evidence="13" type="primary">AMY2A</name>
    <name evidence="13" type="ORF">g.115</name>
</gene>
<dbReference type="InterPro" id="IPR012850">
    <property type="entry name" value="A-amylase_bs_C"/>
</dbReference>
<evidence type="ECO:0000256" key="5">
    <source>
        <dbReference type="ARBA" id="ARBA00012595"/>
    </source>
</evidence>
<dbReference type="Gene3D" id="3.20.20.80">
    <property type="entry name" value="Glycosidases"/>
    <property type="match status" value="1"/>
</dbReference>
<name>A0A1D1XCX1_9ARAE</name>
<evidence type="ECO:0000256" key="6">
    <source>
        <dbReference type="ARBA" id="ARBA00022801"/>
    </source>
</evidence>
<dbReference type="GO" id="GO:0004556">
    <property type="term" value="F:alpha-amylase activity"/>
    <property type="evidence" value="ECO:0007669"/>
    <property type="project" value="UniProtKB-EC"/>
</dbReference>
<accession>A0A1D1XCX1</accession>
<feature type="domain" description="Alpha-amylase C-terminal beta-sheet" evidence="12">
    <location>
        <begin position="965"/>
        <end position="1029"/>
    </location>
</feature>
<feature type="non-terminal residue" evidence="13">
    <location>
        <position position="1"/>
    </location>
</feature>
<evidence type="ECO:0000256" key="10">
    <source>
        <dbReference type="SAM" id="Coils"/>
    </source>
</evidence>
<evidence type="ECO:0000256" key="2">
    <source>
        <dbReference type="ARBA" id="ARBA00001913"/>
    </source>
</evidence>
<keyword evidence="7" id="KW-0119">Carbohydrate metabolism</keyword>
<evidence type="ECO:0000256" key="7">
    <source>
        <dbReference type="ARBA" id="ARBA00023277"/>
    </source>
</evidence>
<evidence type="ECO:0000256" key="1">
    <source>
        <dbReference type="ARBA" id="ARBA00000548"/>
    </source>
</evidence>
<evidence type="ECO:0000256" key="4">
    <source>
        <dbReference type="ARBA" id="ARBA00011245"/>
    </source>
</evidence>